<dbReference type="Proteomes" id="UP001626603">
    <property type="component" value="Chromosome"/>
</dbReference>
<evidence type="ECO:0000313" key="2">
    <source>
        <dbReference type="Proteomes" id="UP001626603"/>
    </source>
</evidence>
<proteinExistence type="predicted"/>
<name>A0ABD8A670_9EURY</name>
<evidence type="ECO:0008006" key="3">
    <source>
        <dbReference type="Google" id="ProtNLM"/>
    </source>
</evidence>
<evidence type="ECO:0000313" key="1">
    <source>
        <dbReference type="EMBL" id="WOX55047.1"/>
    </source>
</evidence>
<sequence>MTEVRTCFLADEYDLSALDEQIPYMGFTSRSEYLRACITVTVHGPALAEAAGKLDPVTQGWIQQMREHGDRRHDDEVALLEYIGKVGLPVIAMKGLKTAFKALKADMIAEMLRETGRVFSEDDMWRILNAYAVYHKVEIEEYRSKTAVALYEEAKTE</sequence>
<gene>
    <name evidence="1" type="ORF">R6Y95_06115</name>
</gene>
<organism evidence="1 2">
    <name type="scientific">Methanoculleus palmolei</name>
    <dbReference type="NCBI Taxonomy" id="72612"/>
    <lineage>
        <taxon>Archaea</taxon>
        <taxon>Methanobacteriati</taxon>
        <taxon>Methanobacteriota</taxon>
        <taxon>Stenosarchaea group</taxon>
        <taxon>Methanomicrobia</taxon>
        <taxon>Methanomicrobiales</taxon>
        <taxon>Methanomicrobiaceae</taxon>
        <taxon>Methanoculleus</taxon>
    </lineage>
</organism>
<dbReference type="AlphaFoldDB" id="A0ABD8A670"/>
<keyword evidence="2" id="KW-1185">Reference proteome</keyword>
<dbReference type="EMBL" id="CP137641">
    <property type="protein sequence ID" value="WOX55047.1"/>
    <property type="molecule type" value="Genomic_DNA"/>
</dbReference>
<accession>A0ABD8A670</accession>
<reference evidence="1 2" key="1">
    <citation type="submission" date="2023-10" db="EMBL/GenBank/DDBJ databases">
        <title>The complete genome sequence of Methanoculleus palmolei DSM 4273.</title>
        <authorList>
            <person name="Lai S.-J."/>
            <person name="You Y.-T."/>
            <person name="Chen S.-C."/>
        </authorList>
    </citation>
    <scope>NUCLEOTIDE SEQUENCE [LARGE SCALE GENOMIC DNA]</scope>
    <source>
        <strain evidence="1 2">DSM 4273</strain>
    </source>
</reference>
<protein>
    <recommendedName>
        <fullName evidence="3">CopG family transcriptional regulator</fullName>
    </recommendedName>
</protein>